<name>A0A0L7R558_9HYME</name>
<proteinExistence type="predicted"/>
<dbReference type="AlphaFoldDB" id="A0A0L7R558"/>
<dbReference type="Proteomes" id="UP000053825">
    <property type="component" value="Unassembled WGS sequence"/>
</dbReference>
<accession>A0A0L7R558</accession>
<sequence length="50" mass="5742">MNGTIKTSIEKYCRKTKKRREGFTKRGGTTESRAPACEFHLFSIVTATFR</sequence>
<keyword evidence="2" id="KW-1185">Reference proteome</keyword>
<organism evidence="1 2">
    <name type="scientific">Habropoda laboriosa</name>
    <dbReference type="NCBI Taxonomy" id="597456"/>
    <lineage>
        <taxon>Eukaryota</taxon>
        <taxon>Metazoa</taxon>
        <taxon>Ecdysozoa</taxon>
        <taxon>Arthropoda</taxon>
        <taxon>Hexapoda</taxon>
        <taxon>Insecta</taxon>
        <taxon>Pterygota</taxon>
        <taxon>Neoptera</taxon>
        <taxon>Endopterygota</taxon>
        <taxon>Hymenoptera</taxon>
        <taxon>Apocrita</taxon>
        <taxon>Aculeata</taxon>
        <taxon>Apoidea</taxon>
        <taxon>Anthophila</taxon>
        <taxon>Apidae</taxon>
        <taxon>Habropoda</taxon>
    </lineage>
</organism>
<protein>
    <submittedName>
        <fullName evidence="1">Uncharacterized protein</fullName>
    </submittedName>
</protein>
<gene>
    <name evidence="1" type="ORF">WH47_12816</name>
</gene>
<reference evidence="1 2" key="1">
    <citation type="submission" date="2015-07" db="EMBL/GenBank/DDBJ databases">
        <title>The genome of Habropoda laboriosa.</title>
        <authorList>
            <person name="Pan H."/>
            <person name="Kapheim K."/>
        </authorList>
    </citation>
    <scope>NUCLEOTIDE SEQUENCE [LARGE SCALE GENOMIC DNA]</scope>
    <source>
        <strain evidence="1">0110345459</strain>
    </source>
</reference>
<evidence type="ECO:0000313" key="2">
    <source>
        <dbReference type="Proteomes" id="UP000053825"/>
    </source>
</evidence>
<dbReference type="EMBL" id="KQ414654">
    <property type="protein sequence ID" value="KOC66017.1"/>
    <property type="molecule type" value="Genomic_DNA"/>
</dbReference>
<evidence type="ECO:0000313" key="1">
    <source>
        <dbReference type="EMBL" id="KOC66017.1"/>
    </source>
</evidence>